<evidence type="ECO:0000259" key="2">
    <source>
        <dbReference type="Pfam" id="PF05627"/>
    </source>
</evidence>
<reference evidence="3" key="1">
    <citation type="journal article" date="2016" name="Nat. Genet.">
        <title>A high-quality carrot genome assembly provides new insights into carotenoid accumulation and asterid genome evolution.</title>
        <authorList>
            <person name="Iorizzo M."/>
            <person name="Ellison S."/>
            <person name="Senalik D."/>
            <person name="Zeng P."/>
            <person name="Satapoomin P."/>
            <person name="Huang J."/>
            <person name="Bowman M."/>
            <person name="Iovene M."/>
            <person name="Sanseverino W."/>
            <person name="Cavagnaro P."/>
            <person name="Yildiz M."/>
            <person name="Macko-Podgorni A."/>
            <person name="Moranska E."/>
            <person name="Grzebelus E."/>
            <person name="Grzebelus D."/>
            <person name="Ashrafi H."/>
            <person name="Zheng Z."/>
            <person name="Cheng S."/>
            <person name="Spooner D."/>
            <person name="Van Deynze A."/>
            <person name="Simon P."/>
        </authorList>
    </citation>
    <scope>NUCLEOTIDE SEQUENCE</scope>
    <source>
        <tissue evidence="3">Leaf</tissue>
    </source>
</reference>
<name>A0A161WVP0_DAUCS</name>
<protein>
    <recommendedName>
        <fullName evidence="2">RIN4 pathogenic type III effector avirulence factor Avr cleavage site domain-containing protein</fullName>
    </recommendedName>
</protein>
<dbReference type="EMBL" id="CP093348">
    <property type="protein sequence ID" value="WOH07096.1"/>
    <property type="molecule type" value="Genomic_DNA"/>
</dbReference>
<sequence>MANRGPVALPKFGEWDLKNPGQAEFSVIFEKARNAKKEGNRHKFNPDSPVFKKEPEQNPFADQNGKGRQSTKRRRSSCARRWFCCCCSGPKHDVES</sequence>
<dbReference type="AlphaFoldDB" id="A0A161WVP0"/>
<feature type="domain" description="RIN4 pathogenic type III effector avirulence factor Avr cleavage site" evidence="2">
    <location>
        <begin position="5"/>
        <end position="37"/>
    </location>
</feature>
<accession>A0A161WVP0</accession>
<evidence type="ECO:0000313" key="3">
    <source>
        <dbReference type="EMBL" id="WOH07096.1"/>
    </source>
</evidence>
<dbReference type="InterPro" id="IPR040387">
    <property type="entry name" value="RIN4/NOI4"/>
</dbReference>
<feature type="region of interest" description="Disordered" evidence="1">
    <location>
        <begin position="36"/>
        <end position="79"/>
    </location>
</feature>
<evidence type="ECO:0000313" key="4">
    <source>
        <dbReference type="Proteomes" id="UP000077755"/>
    </source>
</evidence>
<proteinExistence type="predicted"/>
<dbReference type="Gramene" id="KZM92677">
    <property type="protein sequence ID" value="KZM92677"/>
    <property type="gene ID" value="DCAR_019958"/>
</dbReference>
<reference evidence="3" key="2">
    <citation type="submission" date="2022-03" db="EMBL/GenBank/DDBJ databases">
        <title>Draft title - Genomic analysis of global carrot germplasm unveils the trajectory of domestication and the origin of high carotenoid orange carrot.</title>
        <authorList>
            <person name="Iorizzo M."/>
            <person name="Ellison S."/>
            <person name="Senalik D."/>
            <person name="Macko-Podgorni A."/>
            <person name="Grzebelus D."/>
            <person name="Bostan H."/>
            <person name="Rolling W."/>
            <person name="Curaba J."/>
            <person name="Simon P."/>
        </authorList>
    </citation>
    <scope>NUCLEOTIDE SEQUENCE</scope>
    <source>
        <tissue evidence="3">Leaf</tissue>
    </source>
</reference>
<dbReference type="Pfam" id="PF05627">
    <property type="entry name" value="AvrRpt-cleavage"/>
    <property type="match status" value="1"/>
</dbReference>
<gene>
    <name evidence="3" type="ORF">DCAR_0626525</name>
</gene>
<feature type="compositionally biased region" description="Basic residues" evidence="1">
    <location>
        <begin position="69"/>
        <end position="78"/>
    </location>
</feature>
<dbReference type="OMA" id="CARRWFC"/>
<dbReference type="PANTHER" id="PTHR33159:SF101">
    <property type="entry name" value="OS04G0379600 PROTEIN"/>
    <property type="match status" value="1"/>
</dbReference>
<evidence type="ECO:0000256" key="1">
    <source>
        <dbReference type="SAM" id="MobiDB-lite"/>
    </source>
</evidence>
<dbReference type="PANTHER" id="PTHR33159">
    <property type="entry name" value="RPM1-INTERACTING PROTEIN 4 (RIN4) FAMILY PROTEIN"/>
    <property type="match status" value="1"/>
</dbReference>
<dbReference type="Proteomes" id="UP000077755">
    <property type="component" value="Chromosome 6"/>
</dbReference>
<dbReference type="InterPro" id="IPR008700">
    <property type="entry name" value="TypeIII_avirulence_cleave"/>
</dbReference>
<organism evidence="3 4">
    <name type="scientific">Daucus carota subsp. sativus</name>
    <name type="common">Carrot</name>
    <dbReference type="NCBI Taxonomy" id="79200"/>
    <lineage>
        <taxon>Eukaryota</taxon>
        <taxon>Viridiplantae</taxon>
        <taxon>Streptophyta</taxon>
        <taxon>Embryophyta</taxon>
        <taxon>Tracheophyta</taxon>
        <taxon>Spermatophyta</taxon>
        <taxon>Magnoliopsida</taxon>
        <taxon>eudicotyledons</taxon>
        <taxon>Gunneridae</taxon>
        <taxon>Pentapetalae</taxon>
        <taxon>asterids</taxon>
        <taxon>campanulids</taxon>
        <taxon>Apiales</taxon>
        <taxon>Apiaceae</taxon>
        <taxon>Apioideae</taxon>
        <taxon>Scandiceae</taxon>
        <taxon>Daucinae</taxon>
        <taxon>Daucus</taxon>
        <taxon>Daucus sect. Daucus</taxon>
    </lineage>
</organism>
<keyword evidence="4" id="KW-1185">Reference proteome</keyword>